<dbReference type="InterPro" id="IPR018379">
    <property type="entry name" value="BEN_domain"/>
</dbReference>
<dbReference type="GO" id="GO:0003677">
    <property type="term" value="F:DNA binding"/>
    <property type="evidence" value="ECO:0007669"/>
    <property type="project" value="InterPro"/>
</dbReference>
<accession>A0A8U0U103</accession>
<evidence type="ECO:0000259" key="2">
    <source>
        <dbReference type="PROSITE" id="PS51457"/>
    </source>
</evidence>
<feature type="compositionally biased region" description="Basic and acidic residues" evidence="1">
    <location>
        <begin position="240"/>
        <end position="249"/>
    </location>
</feature>
<evidence type="ECO:0000256" key="1">
    <source>
        <dbReference type="SAM" id="MobiDB-lite"/>
    </source>
</evidence>
<sequence length="422" mass="47929">MWNSVRTGQNNDFHSAKMAKISLLRVLLNERLTAVADEIFGAVEKTVAEYQEEIYRSKEENEKLRRLLDIVLKPDIKLHRSDLQQLTVSEKVPPEQQHCEQELNPSLGQEDPEPTQINEQELRTSHGREQLHALESKDPNVIFTIACVKSLCQNQVSTEPSHLYQTQSEEYEQGPSLPSTSIEQIKTEPDGEGYMSLEPTSEPQPLSAFNHYSAVQRENRVILSVDRVASGELPSGSKPPESKRARDRGPAAATGQATASQSLDPTLSSPPFHRPAVPRSIAWRQKRKGEEYAHAQQQGALYPKRSNVYRSKVHPDISIPHLTPEYDELLTNRSGGRPDRYAVLLFRACVSEERYREWEQNTNWDGSRGKFGLPVNLRMFIRTTVSQKFPSMSDVTRKNIKDRVNEYLRSPRKSGHGLLSLI</sequence>
<dbReference type="GeneID" id="120033068"/>
<dbReference type="AlphaFoldDB" id="A0A8U0U103"/>
<dbReference type="KEGG" id="snh:120033068"/>
<reference evidence="4" key="1">
    <citation type="submission" date="2025-08" db="UniProtKB">
        <authorList>
            <consortium name="RefSeq"/>
        </authorList>
    </citation>
    <scope>IDENTIFICATION</scope>
    <source>
        <tissue evidence="4">White muscle</tissue>
    </source>
</reference>
<evidence type="ECO:0000313" key="4">
    <source>
        <dbReference type="RefSeq" id="XP_038835280.1"/>
    </source>
</evidence>
<feature type="region of interest" description="Disordered" evidence="1">
    <location>
        <begin position="163"/>
        <end position="183"/>
    </location>
</feature>
<feature type="domain" description="BEN" evidence="2">
    <location>
        <begin position="314"/>
        <end position="415"/>
    </location>
</feature>
<feature type="compositionally biased region" description="Low complexity" evidence="1">
    <location>
        <begin position="250"/>
        <end position="262"/>
    </location>
</feature>
<dbReference type="RefSeq" id="XP_038835280.1">
    <property type="nucleotide sequence ID" value="XM_038979352.1"/>
</dbReference>
<feature type="region of interest" description="Disordered" evidence="1">
    <location>
        <begin position="89"/>
        <end position="115"/>
    </location>
</feature>
<evidence type="ECO:0000313" key="3">
    <source>
        <dbReference type="Proteomes" id="UP000808372"/>
    </source>
</evidence>
<proteinExistence type="predicted"/>
<name>A0A8U0U103_SALNM</name>
<dbReference type="Proteomes" id="UP000808372">
    <property type="component" value="Chromosome 3"/>
</dbReference>
<feature type="region of interest" description="Disordered" evidence="1">
    <location>
        <begin position="230"/>
        <end position="276"/>
    </location>
</feature>
<keyword evidence="3" id="KW-1185">Reference proteome</keyword>
<gene>
    <name evidence="4" type="primary">LOC120033068</name>
</gene>
<protein>
    <submittedName>
        <fullName evidence="4">Uncharacterized protein LOC120033068</fullName>
    </submittedName>
</protein>
<organism evidence="3 4">
    <name type="scientific">Salvelinus namaycush</name>
    <name type="common">Lake trout</name>
    <name type="synonym">Salmo namaycush</name>
    <dbReference type="NCBI Taxonomy" id="8040"/>
    <lineage>
        <taxon>Eukaryota</taxon>
        <taxon>Metazoa</taxon>
        <taxon>Chordata</taxon>
        <taxon>Craniata</taxon>
        <taxon>Vertebrata</taxon>
        <taxon>Euteleostomi</taxon>
        <taxon>Actinopterygii</taxon>
        <taxon>Neopterygii</taxon>
        <taxon>Teleostei</taxon>
        <taxon>Protacanthopterygii</taxon>
        <taxon>Salmoniformes</taxon>
        <taxon>Salmonidae</taxon>
        <taxon>Salmoninae</taxon>
        <taxon>Salvelinus</taxon>
    </lineage>
</organism>
<dbReference type="PROSITE" id="PS51457">
    <property type="entry name" value="BEN"/>
    <property type="match status" value="1"/>
</dbReference>